<evidence type="ECO:0000256" key="4">
    <source>
        <dbReference type="ARBA" id="ARBA00035259"/>
    </source>
</evidence>
<feature type="compositionally biased region" description="Low complexity" evidence="7">
    <location>
        <begin position="1"/>
        <end position="11"/>
    </location>
</feature>
<dbReference type="GO" id="GO:0015935">
    <property type="term" value="C:small ribosomal subunit"/>
    <property type="evidence" value="ECO:0007669"/>
    <property type="project" value="TreeGrafter"/>
</dbReference>
<keyword evidence="2 5" id="KW-0689">Ribosomal protein</keyword>
<evidence type="ECO:0000256" key="1">
    <source>
        <dbReference type="ARBA" id="ARBA00005251"/>
    </source>
</evidence>
<reference evidence="8 9" key="1">
    <citation type="journal article" date="2012" name="BMC Genomics">
        <title>Complete genome sequence of Saccharothrix espanaensis DSM 44229T and comparison to the other completely sequenced Pseudonocardiaceae.</title>
        <authorList>
            <person name="Strobel T."/>
            <person name="Al-Dilaimi A."/>
            <person name="Blom J."/>
            <person name="Gessner A."/>
            <person name="Kalinowski J."/>
            <person name="Luzhetska M."/>
            <person name="Puhler A."/>
            <person name="Szczepanowski R."/>
            <person name="Bechthold A."/>
            <person name="Ruckert C."/>
        </authorList>
    </citation>
    <scope>NUCLEOTIDE SEQUENCE [LARGE SCALE GENOMIC DNA]</scope>
    <source>
        <strain evidence="9">ATCC 51144 / DSM 44229 / JCM 9112 / NBRC 15066 / NRRL 15764</strain>
    </source>
</reference>
<keyword evidence="9" id="KW-1185">Reference proteome</keyword>
<accession>K0KF38</accession>
<evidence type="ECO:0000256" key="7">
    <source>
        <dbReference type="SAM" id="MobiDB-lite"/>
    </source>
</evidence>
<keyword evidence="3 5" id="KW-0687">Ribonucleoprotein</keyword>
<protein>
    <recommendedName>
        <fullName evidence="4 5">Small ribosomal subunit protein uS9</fullName>
    </recommendedName>
</protein>
<feature type="compositionally biased region" description="Acidic residues" evidence="7">
    <location>
        <begin position="69"/>
        <end position="84"/>
    </location>
</feature>
<dbReference type="InterPro" id="IPR020574">
    <property type="entry name" value="Ribosomal_uS9_CS"/>
</dbReference>
<dbReference type="Proteomes" id="UP000006281">
    <property type="component" value="Chromosome"/>
</dbReference>
<comment type="similarity">
    <text evidence="1 5 6">Belongs to the universal ribosomal protein uS9 family.</text>
</comment>
<dbReference type="GO" id="GO:0003723">
    <property type="term" value="F:RNA binding"/>
    <property type="evidence" value="ECO:0007669"/>
    <property type="project" value="TreeGrafter"/>
</dbReference>
<dbReference type="InterPro" id="IPR023035">
    <property type="entry name" value="Ribosomal_uS9_bac/plastid"/>
</dbReference>
<gene>
    <name evidence="5 8" type="primary">rpsI</name>
    <name evidence="8" type="ordered locus">BN6_78850</name>
</gene>
<dbReference type="GO" id="GO:0003735">
    <property type="term" value="F:structural constituent of ribosome"/>
    <property type="evidence" value="ECO:0007669"/>
    <property type="project" value="InterPro"/>
</dbReference>
<dbReference type="SUPFAM" id="SSF54211">
    <property type="entry name" value="Ribosomal protein S5 domain 2-like"/>
    <property type="match status" value="1"/>
</dbReference>
<dbReference type="KEGG" id="sesp:BN6_78850"/>
<dbReference type="HAMAP" id="MF_00532_B">
    <property type="entry name" value="Ribosomal_uS9_B"/>
    <property type="match status" value="1"/>
</dbReference>
<feature type="compositionally biased region" description="Low complexity" evidence="7">
    <location>
        <begin position="43"/>
        <end position="68"/>
    </location>
</feature>
<dbReference type="PANTHER" id="PTHR21569">
    <property type="entry name" value="RIBOSOMAL PROTEIN S9"/>
    <property type="match status" value="1"/>
</dbReference>
<dbReference type="PROSITE" id="PS00360">
    <property type="entry name" value="RIBOSOMAL_S9"/>
    <property type="match status" value="1"/>
</dbReference>
<evidence type="ECO:0000256" key="5">
    <source>
        <dbReference type="HAMAP-Rule" id="MF_00532"/>
    </source>
</evidence>
<dbReference type="InterPro" id="IPR000754">
    <property type="entry name" value="Ribosomal_uS9"/>
</dbReference>
<dbReference type="PANTHER" id="PTHR21569:SF1">
    <property type="entry name" value="SMALL RIBOSOMAL SUBUNIT PROTEIN US9M"/>
    <property type="match status" value="1"/>
</dbReference>
<dbReference type="STRING" id="1179773.BN6_78850"/>
<evidence type="ECO:0000313" key="8">
    <source>
        <dbReference type="EMBL" id="CCH35103.1"/>
    </source>
</evidence>
<dbReference type="EMBL" id="HE804045">
    <property type="protein sequence ID" value="CCH35103.1"/>
    <property type="molecule type" value="Genomic_DNA"/>
</dbReference>
<proteinExistence type="inferred from homology"/>
<dbReference type="BioCyc" id="SESP1179773:BN6_RS38140-MONOMER"/>
<dbReference type="GO" id="GO:0006412">
    <property type="term" value="P:translation"/>
    <property type="evidence" value="ECO:0007669"/>
    <property type="project" value="UniProtKB-UniRule"/>
</dbReference>
<dbReference type="eggNOG" id="COG0103">
    <property type="taxonomic scope" value="Bacteria"/>
</dbReference>
<name>K0KF38_SACES</name>
<dbReference type="FunFam" id="3.30.230.10:FF:000001">
    <property type="entry name" value="30S ribosomal protein S9"/>
    <property type="match status" value="1"/>
</dbReference>
<evidence type="ECO:0000256" key="3">
    <source>
        <dbReference type="ARBA" id="ARBA00023274"/>
    </source>
</evidence>
<organism evidence="8 9">
    <name type="scientific">Saccharothrix espanaensis (strain ATCC 51144 / DSM 44229 / JCM 9112 / NBRC 15066 / NRRL 15764)</name>
    <dbReference type="NCBI Taxonomy" id="1179773"/>
    <lineage>
        <taxon>Bacteria</taxon>
        <taxon>Bacillati</taxon>
        <taxon>Actinomycetota</taxon>
        <taxon>Actinomycetes</taxon>
        <taxon>Pseudonocardiales</taxon>
        <taxon>Pseudonocardiaceae</taxon>
        <taxon>Saccharothrix</taxon>
    </lineage>
</organism>
<evidence type="ECO:0000313" key="9">
    <source>
        <dbReference type="Proteomes" id="UP000006281"/>
    </source>
</evidence>
<dbReference type="PATRIC" id="fig|1179773.3.peg.7961"/>
<dbReference type="GO" id="GO:0005737">
    <property type="term" value="C:cytoplasm"/>
    <property type="evidence" value="ECO:0007669"/>
    <property type="project" value="UniProtKB-ARBA"/>
</dbReference>
<dbReference type="HOGENOM" id="CLU_046483_2_0_11"/>
<dbReference type="InterPro" id="IPR014721">
    <property type="entry name" value="Ribsml_uS5_D2-typ_fold_subgr"/>
</dbReference>
<dbReference type="NCBIfam" id="NF001099">
    <property type="entry name" value="PRK00132.1"/>
    <property type="match status" value="1"/>
</dbReference>
<dbReference type="AlphaFoldDB" id="K0KF38"/>
<dbReference type="Pfam" id="PF00380">
    <property type="entry name" value="Ribosomal_S9"/>
    <property type="match status" value="1"/>
</dbReference>
<sequence>MTEENAVTTPEAEVDAVETADVEATETADTEVTEAPEAETTEAVEATDAADAPAAEATEVEATQAPDAEATEVDATDAEGDEAEPAPAPVARPVLSAGAHHLAQTVGRRKQAIVRVRLLPGTGKFTLNGKSLEDYFPNKVHQQLIREPLVTTEKPETFDIIATLGGGGTTGQAGALRLAIARALIAVDSEDRPVLKKAGFLTRDPRVKERKKYGLKKARKAPQYSKR</sequence>
<dbReference type="InterPro" id="IPR020568">
    <property type="entry name" value="Ribosomal_Su5_D2-typ_SF"/>
</dbReference>
<feature type="compositionally biased region" description="Acidic residues" evidence="7">
    <location>
        <begin position="12"/>
        <end position="42"/>
    </location>
</feature>
<evidence type="ECO:0000256" key="2">
    <source>
        <dbReference type="ARBA" id="ARBA00022980"/>
    </source>
</evidence>
<evidence type="ECO:0000256" key="6">
    <source>
        <dbReference type="RuleBase" id="RU003815"/>
    </source>
</evidence>
<feature type="region of interest" description="Disordered" evidence="7">
    <location>
        <begin position="1"/>
        <end position="88"/>
    </location>
</feature>
<dbReference type="Gene3D" id="3.30.230.10">
    <property type="match status" value="1"/>
</dbReference>